<evidence type="ECO:0000313" key="1">
    <source>
        <dbReference type="EMBL" id="OUN54953.1"/>
    </source>
</evidence>
<dbReference type="EMBL" id="NFHS01000004">
    <property type="protein sequence ID" value="OUN54953.1"/>
    <property type="molecule type" value="Genomic_DNA"/>
</dbReference>
<accession>A0A1Y3V1I3</accession>
<dbReference type="AlphaFoldDB" id="A0A1Y3V1I3"/>
<reference evidence="2" key="1">
    <citation type="submission" date="2017-04" db="EMBL/GenBank/DDBJ databases">
        <title>Function of individual gut microbiota members based on whole genome sequencing of pure cultures obtained from chicken caecum.</title>
        <authorList>
            <person name="Medvecky M."/>
            <person name="Cejkova D."/>
            <person name="Polansky O."/>
            <person name="Karasova D."/>
            <person name="Kubasova T."/>
            <person name="Cizek A."/>
            <person name="Rychlik I."/>
        </authorList>
    </citation>
    <scope>NUCLEOTIDE SEQUENCE [LARGE SCALE GENOMIC DNA]</scope>
    <source>
        <strain evidence="2">An67</strain>
    </source>
</reference>
<evidence type="ECO:0000313" key="2">
    <source>
        <dbReference type="Proteomes" id="UP000196329"/>
    </source>
</evidence>
<organism evidence="1 2">
    <name type="scientific">Bacteroides uniformis</name>
    <dbReference type="NCBI Taxonomy" id="820"/>
    <lineage>
        <taxon>Bacteria</taxon>
        <taxon>Pseudomonadati</taxon>
        <taxon>Bacteroidota</taxon>
        <taxon>Bacteroidia</taxon>
        <taxon>Bacteroidales</taxon>
        <taxon>Bacteroidaceae</taxon>
        <taxon>Bacteroides</taxon>
    </lineage>
</organism>
<comment type="caution">
    <text evidence="1">The sequence shown here is derived from an EMBL/GenBank/DDBJ whole genome shotgun (WGS) entry which is preliminary data.</text>
</comment>
<dbReference type="Proteomes" id="UP000196329">
    <property type="component" value="Unassembled WGS sequence"/>
</dbReference>
<proteinExistence type="predicted"/>
<sequence length="86" mass="9993">MELDTCRIELIRDILATDDLQVLRTVRRAYRRAVNKMMKSTDADNLPAYTMEELNARLDEAESEDGGTSSAEFFSQMEREMPWLCK</sequence>
<gene>
    <name evidence="1" type="ORF">B5G17_10635</name>
</gene>
<name>A0A1Y3V1I3_BACUN</name>
<protein>
    <submittedName>
        <fullName evidence="1">Uncharacterized protein</fullName>
    </submittedName>
</protein>